<dbReference type="EMBL" id="CP060436">
    <property type="protein sequence ID" value="QPM90186.1"/>
    <property type="molecule type" value="Genomic_DNA"/>
</dbReference>
<dbReference type="OrthoDB" id="9814719at2"/>
<accession>A0A418SJ98</accession>
<proteinExistence type="predicted"/>
<evidence type="ECO:0000313" key="2">
    <source>
        <dbReference type="Proteomes" id="UP000283786"/>
    </source>
</evidence>
<protein>
    <recommendedName>
        <fullName evidence="3">Thiamine biosynthesis protein ApbE</fullName>
    </recommendedName>
</protein>
<dbReference type="RefSeq" id="WP_119838366.1">
    <property type="nucleotide sequence ID" value="NZ_CP060436.1"/>
</dbReference>
<dbReference type="NCBIfam" id="NF003322">
    <property type="entry name" value="PRK04334.1-2"/>
    <property type="match status" value="1"/>
</dbReference>
<name>A0A418SJ98_9RHOB</name>
<reference evidence="1 2" key="1">
    <citation type="submission" date="2020-08" db="EMBL/GenBank/DDBJ databases">
        <title>Genome sequence of Rhodobacteraceae bacterium Lw-13e.</title>
        <authorList>
            <person name="Poehlein A."/>
            <person name="Wolter L."/>
            <person name="Daniel R."/>
            <person name="Brinkhoff T."/>
        </authorList>
    </citation>
    <scope>NUCLEOTIDE SEQUENCE [LARGE SCALE GENOMIC DNA]</scope>
    <source>
        <strain evidence="1 2">Lw-13e</strain>
    </source>
</reference>
<evidence type="ECO:0000313" key="1">
    <source>
        <dbReference type="EMBL" id="QPM90186.1"/>
    </source>
</evidence>
<evidence type="ECO:0008006" key="3">
    <source>
        <dbReference type="Google" id="ProtNLM"/>
    </source>
</evidence>
<dbReference type="InterPro" id="IPR007183">
    <property type="entry name" value="UPF0280"/>
</dbReference>
<dbReference type="Proteomes" id="UP000283786">
    <property type="component" value="Chromosome"/>
</dbReference>
<dbReference type="SUPFAM" id="SSF143631">
    <property type="entry name" value="ApbE-like"/>
    <property type="match status" value="1"/>
</dbReference>
<dbReference type="PIRSF" id="PIRSF006421">
    <property type="entry name" value="UCP006421"/>
    <property type="match status" value="1"/>
</dbReference>
<dbReference type="Gene3D" id="3.10.520.10">
    <property type="entry name" value="ApbE-like domains"/>
    <property type="match status" value="1"/>
</dbReference>
<gene>
    <name evidence="1" type="ORF">PSAL_014210</name>
</gene>
<dbReference type="AlphaFoldDB" id="A0A418SJ98"/>
<keyword evidence="2" id="KW-1185">Reference proteome</keyword>
<dbReference type="InterPro" id="IPR003374">
    <property type="entry name" value="ApbE-like_sf"/>
</dbReference>
<organism evidence="1 2">
    <name type="scientific">Pseudooceanicola algae</name>
    <dbReference type="NCBI Taxonomy" id="1537215"/>
    <lineage>
        <taxon>Bacteria</taxon>
        <taxon>Pseudomonadati</taxon>
        <taxon>Pseudomonadota</taxon>
        <taxon>Alphaproteobacteria</taxon>
        <taxon>Rhodobacterales</taxon>
        <taxon>Paracoccaceae</taxon>
        <taxon>Pseudooceanicola</taxon>
    </lineage>
</organism>
<dbReference type="KEGG" id="palw:PSAL_014210"/>
<sequence>MQAALLPDGQRLHLQAGPIDLVIRAEGPHRPACYRAAMTRFDGLLEELVAELPTLRRPDGVPKGPVAQGMAAAVAPFAPDFITPMAAVAGAVAEEILSVMAAIAPEAKLWVNNGGDIAWHSPTAEMRLAMAGGVVAVPADSPWRGCATSGRGGRSLSLGIADAVTVLARGAAEADAAATMIANQVDLPGHPAVQRQPAQDLAPDSDLGARLVTVGLGALTPAEIALALERGLRYGEILRDRGLIGAACLTLGGQSRTIGPLDLGSAILNSPTQTTPMLQIAEMENEHG</sequence>